<dbReference type="Proteomes" id="UP000324222">
    <property type="component" value="Unassembled WGS sequence"/>
</dbReference>
<keyword evidence="3" id="KW-1185">Reference proteome</keyword>
<evidence type="ECO:0000256" key="1">
    <source>
        <dbReference type="SAM" id="MobiDB-lite"/>
    </source>
</evidence>
<feature type="compositionally biased region" description="Basic residues" evidence="1">
    <location>
        <begin position="61"/>
        <end position="76"/>
    </location>
</feature>
<proteinExistence type="predicted"/>
<organism evidence="2 3">
    <name type="scientific">Portunus trituberculatus</name>
    <name type="common">Swimming crab</name>
    <name type="synonym">Neptunus trituberculatus</name>
    <dbReference type="NCBI Taxonomy" id="210409"/>
    <lineage>
        <taxon>Eukaryota</taxon>
        <taxon>Metazoa</taxon>
        <taxon>Ecdysozoa</taxon>
        <taxon>Arthropoda</taxon>
        <taxon>Crustacea</taxon>
        <taxon>Multicrustacea</taxon>
        <taxon>Malacostraca</taxon>
        <taxon>Eumalacostraca</taxon>
        <taxon>Eucarida</taxon>
        <taxon>Decapoda</taxon>
        <taxon>Pleocyemata</taxon>
        <taxon>Brachyura</taxon>
        <taxon>Eubrachyura</taxon>
        <taxon>Portunoidea</taxon>
        <taxon>Portunidae</taxon>
        <taxon>Portuninae</taxon>
        <taxon>Portunus</taxon>
    </lineage>
</organism>
<reference evidence="2 3" key="1">
    <citation type="submission" date="2019-05" db="EMBL/GenBank/DDBJ databases">
        <title>Another draft genome of Portunus trituberculatus and its Hox gene families provides insights of decapod evolution.</title>
        <authorList>
            <person name="Jeong J.-H."/>
            <person name="Song I."/>
            <person name="Kim S."/>
            <person name="Choi T."/>
            <person name="Kim D."/>
            <person name="Ryu S."/>
            <person name="Kim W."/>
        </authorList>
    </citation>
    <scope>NUCLEOTIDE SEQUENCE [LARGE SCALE GENOMIC DNA]</scope>
    <source>
        <tissue evidence="2">Muscle</tissue>
    </source>
</reference>
<comment type="caution">
    <text evidence="2">The sequence shown here is derived from an EMBL/GenBank/DDBJ whole genome shotgun (WGS) entry which is preliminary data.</text>
</comment>
<evidence type="ECO:0000313" key="3">
    <source>
        <dbReference type="Proteomes" id="UP000324222"/>
    </source>
</evidence>
<feature type="region of interest" description="Disordered" evidence="1">
    <location>
        <begin position="11"/>
        <end position="37"/>
    </location>
</feature>
<dbReference type="EMBL" id="VSRR010014220">
    <property type="protein sequence ID" value="MPC56752.1"/>
    <property type="molecule type" value="Genomic_DNA"/>
</dbReference>
<feature type="region of interest" description="Disordered" evidence="1">
    <location>
        <begin position="57"/>
        <end position="156"/>
    </location>
</feature>
<dbReference type="AlphaFoldDB" id="A0A5B7GCU9"/>
<accession>A0A5B7GCU9</accession>
<protein>
    <submittedName>
        <fullName evidence="2">Uncharacterized protein</fullName>
    </submittedName>
</protein>
<feature type="compositionally biased region" description="Basic and acidic residues" evidence="1">
    <location>
        <begin position="107"/>
        <end position="117"/>
    </location>
</feature>
<sequence>MAANRHHCRIFPSGLGHKGMSTVGTGTPGTRRKPRNKHHAARTLLWHPTACRGRETNSCRYGRRKRNKRGAGRKTGGKYEGSGGKMVSWKPHSEPNHTTTITITTKFETRRRLENPCRKTQSKATEKDTSQGLTGRDGWQGRRSGQGRTGFIHQRA</sequence>
<gene>
    <name evidence="2" type="ORF">E2C01_050718</name>
</gene>
<name>A0A5B7GCU9_PORTR</name>
<evidence type="ECO:0000313" key="2">
    <source>
        <dbReference type="EMBL" id="MPC56752.1"/>
    </source>
</evidence>